<accession>A0A8T3AR79</accession>
<protein>
    <submittedName>
        <fullName evidence="2">Uncharacterized protein</fullName>
    </submittedName>
</protein>
<dbReference type="InterPro" id="IPR019927">
    <property type="entry name" value="Ribosomal_uL3_bac/org-type"/>
</dbReference>
<sequence length="137" mass="15061">MKNGGCYSDGRGVVSLIAIPNPKAKPSSPSPLLSPKPSTSIPPSIQLLPLALPRPHPQNSWRHSCCDEDVHGFRCWCYGHEVGMMSYFEPEGTVVPVTVVGFRESNIVTQVKTAATDGYVTVQVGYRRVRNRKLTRP</sequence>
<dbReference type="GO" id="GO:0009941">
    <property type="term" value="C:chloroplast envelope"/>
    <property type="evidence" value="ECO:0007669"/>
    <property type="project" value="TreeGrafter"/>
</dbReference>
<dbReference type="Proteomes" id="UP000829196">
    <property type="component" value="Unassembled WGS sequence"/>
</dbReference>
<dbReference type="GO" id="GO:0006412">
    <property type="term" value="P:translation"/>
    <property type="evidence" value="ECO:0007669"/>
    <property type="project" value="InterPro"/>
</dbReference>
<feature type="region of interest" description="Disordered" evidence="1">
    <location>
        <begin position="20"/>
        <end position="41"/>
    </location>
</feature>
<dbReference type="InterPro" id="IPR009000">
    <property type="entry name" value="Transl_B-barrel_sf"/>
</dbReference>
<dbReference type="Gene3D" id="2.40.30.10">
    <property type="entry name" value="Translation factors"/>
    <property type="match status" value="1"/>
</dbReference>
<dbReference type="GO" id="GO:0005840">
    <property type="term" value="C:ribosome"/>
    <property type="evidence" value="ECO:0007669"/>
    <property type="project" value="InterPro"/>
</dbReference>
<reference evidence="2" key="1">
    <citation type="journal article" date="2022" name="Front. Genet.">
        <title>Chromosome-Scale Assembly of the Dendrobium nobile Genome Provides Insights Into the Molecular Mechanism of the Biosynthesis of the Medicinal Active Ingredient of Dendrobium.</title>
        <authorList>
            <person name="Xu Q."/>
            <person name="Niu S.-C."/>
            <person name="Li K.-L."/>
            <person name="Zheng P.-J."/>
            <person name="Zhang X.-J."/>
            <person name="Jia Y."/>
            <person name="Liu Y."/>
            <person name="Niu Y.-X."/>
            <person name="Yu L.-H."/>
            <person name="Chen D.-F."/>
            <person name="Zhang G.-Q."/>
        </authorList>
    </citation>
    <scope>NUCLEOTIDE SEQUENCE</scope>
    <source>
        <tissue evidence="2">Leaf</tissue>
    </source>
</reference>
<evidence type="ECO:0000313" key="3">
    <source>
        <dbReference type="Proteomes" id="UP000829196"/>
    </source>
</evidence>
<dbReference type="EMBL" id="JAGYWB010000014">
    <property type="protein sequence ID" value="KAI0498601.1"/>
    <property type="molecule type" value="Genomic_DNA"/>
</dbReference>
<dbReference type="PANTHER" id="PTHR11229">
    <property type="entry name" value="50S RIBOSOMAL PROTEIN L3"/>
    <property type="match status" value="1"/>
</dbReference>
<evidence type="ECO:0000256" key="1">
    <source>
        <dbReference type="SAM" id="MobiDB-lite"/>
    </source>
</evidence>
<name>A0A8T3AR79_DENNO</name>
<dbReference type="AlphaFoldDB" id="A0A8T3AR79"/>
<gene>
    <name evidence="2" type="ORF">KFK09_019491</name>
</gene>
<evidence type="ECO:0000313" key="2">
    <source>
        <dbReference type="EMBL" id="KAI0498601.1"/>
    </source>
</evidence>
<organism evidence="2 3">
    <name type="scientific">Dendrobium nobile</name>
    <name type="common">Orchid</name>
    <dbReference type="NCBI Taxonomy" id="94219"/>
    <lineage>
        <taxon>Eukaryota</taxon>
        <taxon>Viridiplantae</taxon>
        <taxon>Streptophyta</taxon>
        <taxon>Embryophyta</taxon>
        <taxon>Tracheophyta</taxon>
        <taxon>Spermatophyta</taxon>
        <taxon>Magnoliopsida</taxon>
        <taxon>Liliopsida</taxon>
        <taxon>Asparagales</taxon>
        <taxon>Orchidaceae</taxon>
        <taxon>Epidendroideae</taxon>
        <taxon>Malaxideae</taxon>
        <taxon>Dendrobiinae</taxon>
        <taxon>Dendrobium</taxon>
    </lineage>
</organism>
<dbReference type="SMR" id="A0A8T3AR79"/>
<dbReference type="GO" id="GO:0003735">
    <property type="term" value="F:structural constituent of ribosome"/>
    <property type="evidence" value="ECO:0007669"/>
    <property type="project" value="InterPro"/>
</dbReference>
<dbReference type="PANTHER" id="PTHR11229:SF16">
    <property type="entry name" value="LARGE RIBOSOMAL SUBUNIT PROTEIN UL3C"/>
    <property type="match status" value="1"/>
</dbReference>
<comment type="caution">
    <text evidence="2">The sequence shown here is derived from an EMBL/GenBank/DDBJ whole genome shotgun (WGS) entry which is preliminary data.</text>
</comment>
<proteinExistence type="predicted"/>
<keyword evidence="3" id="KW-1185">Reference proteome</keyword>
<dbReference type="SUPFAM" id="SSF50447">
    <property type="entry name" value="Translation proteins"/>
    <property type="match status" value="1"/>
</dbReference>